<comment type="caution">
    <text evidence="2">The sequence shown here is derived from an EMBL/GenBank/DDBJ whole genome shotgun (WGS) entry which is preliminary data.</text>
</comment>
<evidence type="ECO:0000256" key="1">
    <source>
        <dbReference type="SAM" id="MobiDB-lite"/>
    </source>
</evidence>
<name>A0ABD3P0V9_9STRA</name>
<gene>
    <name evidence="2" type="ORF">HJC23_005405</name>
</gene>
<evidence type="ECO:0000313" key="2">
    <source>
        <dbReference type="EMBL" id="KAL3781865.1"/>
    </source>
</evidence>
<evidence type="ECO:0000313" key="3">
    <source>
        <dbReference type="Proteomes" id="UP001516023"/>
    </source>
</evidence>
<organism evidence="2 3">
    <name type="scientific">Cyclotella cryptica</name>
    <dbReference type="NCBI Taxonomy" id="29204"/>
    <lineage>
        <taxon>Eukaryota</taxon>
        <taxon>Sar</taxon>
        <taxon>Stramenopiles</taxon>
        <taxon>Ochrophyta</taxon>
        <taxon>Bacillariophyta</taxon>
        <taxon>Coscinodiscophyceae</taxon>
        <taxon>Thalassiosirophycidae</taxon>
        <taxon>Stephanodiscales</taxon>
        <taxon>Stephanodiscaceae</taxon>
        <taxon>Cyclotella</taxon>
    </lineage>
</organism>
<dbReference type="EMBL" id="JABMIG020000304">
    <property type="protein sequence ID" value="KAL3781865.1"/>
    <property type="molecule type" value="Genomic_DNA"/>
</dbReference>
<reference evidence="2 3" key="1">
    <citation type="journal article" date="2020" name="G3 (Bethesda)">
        <title>Improved Reference Genome for Cyclotella cryptica CCMP332, a Model for Cell Wall Morphogenesis, Salinity Adaptation, and Lipid Production in Diatoms (Bacillariophyta).</title>
        <authorList>
            <person name="Roberts W.R."/>
            <person name="Downey K.M."/>
            <person name="Ruck E.C."/>
            <person name="Traller J.C."/>
            <person name="Alverson A.J."/>
        </authorList>
    </citation>
    <scope>NUCLEOTIDE SEQUENCE [LARGE SCALE GENOMIC DNA]</scope>
    <source>
        <strain evidence="2 3">CCMP332</strain>
    </source>
</reference>
<keyword evidence="3" id="KW-1185">Reference proteome</keyword>
<sequence>MLPAMHSRLDLALTECTLARQITSQRVLAQASHHHLQLKTNIRVFAQPETPERPSSTREDSLFFAQEMMDQRGSKQNGDSEYIYFSSTQQSQMKKSSSSGGMDAYAAQFSAMTSQQRDPTDGAEFETTPLYEDVSSPEIHLTETKTDTAENTQRTPESTPQAISNLDARVLESILQEGKLDLKTEEQVKKLLEGPRAIDDDRDTTAPVKGEYNSKFVSKISDNTFWNSLKAKAGEIVETVQIYIENRVERDTKALAAVGLFALDRIQRDVSRALPAAGRQVKKLLLASNSTYAEKILSVTEKTIFALPSERSITNRDMDSYEDMATPADEIKQVTEAIRDILSGKELPSSTSRRRVVRSLAPAGTSRTAERQQRAYQARKKTVLQREKEGIDRTLGRAIGSVSDTTWELRQEMNSGIGREAGYRSKGVRKALAAGAVRLLEAGKEGGTRLLTGGGDKMLSGDAGTKSTFKNAVVDVVDVDAMEEEDMIDEMIDETNLEYAPDGLLSPRSFIEEKRRLIASLESCLSQPGQTWLTKDVVSQATESGISLDGEVLREVITSMVTLRDELKEEIKEEDNGDRAYLKIDYVQKELRRMKEMVDVVTSLAAVAAGEGAAMLLKTELEGFVLSDSLDEIVEIELERLEQLLAEIVATRKREINNSRRMADFADVSERFVYPASSVEVVEQERDQKRLTPRKNELNDIVFTEVEVEPRASYDQPTSVQDVDGSVDIDQDYYEVSGSTVELISDEEYSDYEQRFKTVQSSDWVVDDDGEDKEGDNPVGKFVLRVIDAIFFVGEKFFLVGLPAIMTTGSNISFRYFQAQNRGNGSVGWQQLKNLKRKKNQY</sequence>
<protein>
    <submittedName>
        <fullName evidence="2">Uncharacterized protein</fullName>
    </submittedName>
</protein>
<feature type="compositionally biased region" description="Polar residues" evidence="1">
    <location>
        <begin position="149"/>
        <end position="164"/>
    </location>
</feature>
<dbReference type="Proteomes" id="UP001516023">
    <property type="component" value="Unassembled WGS sequence"/>
</dbReference>
<proteinExistence type="predicted"/>
<accession>A0ABD3P0V9</accession>
<feature type="region of interest" description="Disordered" evidence="1">
    <location>
        <begin position="347"/>
        <end position="379"/>
    </location>
</feature>
<feature type="region of interest" description="Disordered" evidence="1">
    <location>
        <begin position="111"/>
        <end position="165"/>
    </location>
</feature>
<dbReference type="AlphaFoldDB" id="A0ABD3P0V9"/>